<dbReference type="EnsemblPlants" id="Pp3c18_20340V3.1">
    <property type="protein sequence ID" value="Pp3c18_20340V3.1"/>
    <property type="gene ID" value="Pp3c18_20340"/>
</dbReference>
<reference evidence="3" key="3">
    <citation type="submission" date="2020-12" db="UniProtKB">
        <authorList>
            <consortium name="EnsemblPlants"/>
        </authorList>
    </citation>
    <scope>IDENTIFICATION</scope>
</reference>
<organism evidence="2">
    <name type="scientific">Physcomitrium patens</name>
    <name type="common">Spreading-leaved earth moss</name>
    <name type="synonym">Physcomitrella patens</name>
    <dbReference type="NCBI Taxonomy" id="3218"/>
    <lineage>
        <taxon>Eukaryota</taxon>
        <taxon>Viridiplantae</taxon>
        <taxon>Streptophyta</taxon>
        <taxon>Embryophyta</taxon>
        <taxon>Bryophyta</taxon>
        <taxon>Bryophytina</taxon>
        <taxon>Bryopsida</taxon>
        <taxon>Funariidae</taxon>
        <taxon>Funariales</taxon>
        <taxon>Funariaceae</taxon>
        <taxon>Physcomitrium</taxon>
    </lineage>
</organism>
<dbReference type="PaxDb" id="3218-PP1S33_196V6.1"/>
<dbReference type="EMBL" id="ABEU02000018">
    <property type="protein sequence ID" value="PNR35472.1"/>
    <property type="molecule type" value="Genomic_DNA"/>
</dbReference>
<keyword evidence="1" id="KW-0812">Transmembrane</keyword>
<evidence type="ECO:0000313" key="3">
    <source>
        <dbReference type="EnsemblPlants" id="Pp3c18_20340V3.1"/>
    </source>
</evidence>
<dbReference type="GeneID" id="112294973"/>
<accession>A0A2K1J1S1</accession>
<dbReference type="Proteomes" id="UP000006727">
    <property type="component" value="Chromosome 18"/>
</dbReference>
<evidence type="ECO:0000313" key="2">
    <source>
        <dbReference type="EMBL" id="PNR35472.1"/>
    </source>
</evidence>
<dbReference type="Gramene" id="Pp3c18_20340V3.2">
    <property type="protein sequence ID" value="Pp3c18_20340V3.2"/>
    <property type="gene ID" value="Pp3c18_20340"/>
</dbReference>
<dbReference type="EnsemblPlants" id="Pp3c18_20340V3.2">
    <property type="protein sequence ID" value="Pp3c18_20340V3.2"/>
    <property type="gene ID" value="Pp3c18_20340"/>
</dbReference>
<feature type="transmembrane region" description="Helical" evidence="1">
    <location>
        <begin position="20"/>
        <end position="40"/>
    </location>
</feature>
<evidence type="ECO:0000313" key="4">
    <source>
        <dbReference type="Proteomes" id="UP000006727"/>
    </source>
</evidence>
<dbReference type="Gramene" id="Pp3c18_20340V3.1">
    <property type="protein sequence ID" value="Pp3c18_20340V3.1"/>
    <property type="gene ID" value="Pp3c18_20340"/>
</dbReference>
<reference evidence="2 4" key="1">
    <citation type="journal article" date="2008" name="Science">
        <title>The Physcomitrella genome reveals evolutionary insights into the conquest of land by plants.</title>
        <authorList>
            <person name="Rensing S."/>
            <person name="Lang D."/>
            <person name="Zimmer A."/>
            <person name="Terry A."/>
            <person name="Salamov A."/>
            <person name="Shapiro H."/>
            <person name="Nishiyama T."/>
            <person name="Perroud P.-F."/>
            <person name="Lindquist E."/>
            <person name="Kamisugi Y."/>
            <person name="Tanahashi T."/>
            <person name="Sakakibara K."/>
            <person name="Fujita T."/>
            <person name="Oishi K."/>
            <person name="Shin-I T."/>
            <person name="Kuroki Y."/>
            <person name="Toyoda A."/>
            <person name="Suzuki Y."/>
            <person name="Hashimoto A."/>
            <person name="Yamaguchi K."/>
            <person name="Sugano A."/>
            <person name="Kohara Y."/>
            <person name="Fujiyama A."/>
            <person name="Anterola A."/>
            <person name="Aoki S."/>
            <person name="Ashton N."/>
            <person name="Barbazuk W.B."/>
            <person name="Barker E."/>
            <person name="Bennetzen J."/>
            <person name="Bezanilla M."/>
            <person name="Blankenship R."/>
            <person name="Cho S.H."/>
            <person name="Dutcher S."/>
            <person name="Estelle M."/>
            <person name="Fawcett J.A."/>
            <person name="Gundlach H."/>
            <person name="Hanada K."/>
            <person name="Heyl A."/>
            <person name="Hicks K.A."/>
            <person name="Hugh J."/>
            <person name="Lohr M."/>
            <person name="Mayer K."/>
            <person name="Melkozernov A."/>
            <person name="Murata T."/>
            <person name="Nelson D."/>
            <person name="Pils B."/>
            <person name="Prigge M."/>
            <person name="Reiss B."/>
            <person name="Renner T."/>
            <person name="Rombauts S."/>
            <person name="Rushton P."/>
            <person name="Sanderfoot A."/>
            <person name="Schween G."/>
            <person name="Shiu S.-H."/>
            <person name="Stueber K."/>
            <person name="Theodoulou F.L."/>
            <person name="Tu H."/>
            <person name="Van de Peer Y."/>
            <person name="Verrier P.J."/>
            <person name="Waters E."/>
            <person name="Wood A."/>
            <person name="Yang L."/>
            <person name="Cove D."/>
            <person name="Cuming A."/>
            <person name="Hasebe M."/>
            <person name="Lucas S."/>
            <person name="Mishler D.B."/>
            <person name="Reski R."/>
            <person name="Grigoriev I."/>
            <person name="Quatrano R.S."/>
            <person name="Boore J.L."/>
        </authorList>
    </citation>
    <scope>NUCLEOTIDE SEQUENCE [LARGE SCALE GENOMIC DNA]</scope>
    <source>
        <strain evidence="3 4">cv. Gransden 2004</strain>
    </source>
</reference>
<proteinExistence type="predicted"/>
<name>A0A2K1J1S1_PHYPA</name>
<keyword evidence="1" id="KW-0472">Membrane</keyword>
<protein>
    <submittedName>
        <fullName evidence="2 3">Uncharacterized protein</fullName>
    </submittedName>
</protein>
<dbReference type="AlphaFoldDB" id="A0A2K1J1S1"/>
<sequence length="122" mass="13678">MAGMDFVNTLLYLIPQYTGLSANTFIKIIAVVLGVFYLILVHFAPALAKNPDCSSWLEQSTMAGMGHPDYDIKDVKETKDVVENGDSNFVVAKDRIEFTSKLSVIWFISFDINIFVHPQLNC</sequence>
<dbReference type="RefSeq" id="XP_024401774.1">
    <property type="nucleotide sequence ID" value="XM_024546006.2"/>
</dbReference>
<gene>
    <name evidence="3" type="primary">LOC112294973</name>
    <name evidence="2" type="ORF">PHYPA_023372</name>
</gene>
<reference evidence="2 4" key="2">
    <citation type="journal article" date="2018" name="Plant J.">
        <title>The Physcomitrella patens chromosome-scale assembly reveals moss genome structure and evolution.</title>
        <authorList>
            <person name="Lang D."/>
            <person name="Ullrich K.K."/>
            <person name="Murat F."/>
            <person name="Fuchs J."/>
            <person name="Jenkins J."/>
            <person name="Haas F.B."/>
            <person name="Piednoel M."/>
            <person name="Gundlach H."/>
            <person name="Van Bel M."/>
            <person name="Meyberg R."/>
            <person name="Vives C."/>
            <person name="Morata J."/>
            <person name="Symeonidi A."/>
            <person name="Hiss M."/>
            <person name="Muchero W."/>
            <person name="Kamisugi Y."/>
            <person name="Saleh O."/>
            <person name="Blanc G."/>
            <person name="Decker E.L."/>
            <person name="van Gessel N."/>
            <person name="Grimwood J."/>
            <person name="Hayes R.D."/>
            <person name="Graham S.W."/>
            <person name="Gunter L.E."/>
            <person name="McDaniel S.F."/>
            <person name="Hoernstein S.N.W."/>
            <person name="Larsson A."/>
            <person name="Li F.W."/>
            <person name="Perroud P.F."/>
            <person name="Phillips J."/>
            <person name="Ranjan P."/>
            <person name="Rokshar D.S."/>
            <person name="Rothfels C.J."/>
            <person name="Schneider L."/>
            <person name="Shu S."/>
            <person name="Stevenson D.W."/>
            <person name="Thummler F."/>
            <person name="Tillich M."/>
            <person name="Villarreal Aguilar J.C."/>
            <person name="Widiez T."/>
            <person name="Wong G.K."/>
            <person name="Wymore A."/>
            <person name="Zhang Y."/>
            <person name="Zimmer A.D."/>
            <person name="Quatrano R.S."/>
            <person name="Mayer K.F.X."/>
            <person name="Goodstein D."/>
            <person name="Casacuberta J.M."/>
            <person name="Vandepoele K."/>
            <person name="Reski R."/>
            <person name="Cuming A.C."/>
            <person name="Tuskan G.A."/>
            <person name="Maumus F."/>
            <person name="Salse J."/>
            <person name="Schmutz J."/>
            <person name="Rensing S.A."/>
        </authorList>
    </citation>
    <scope>NUCLEOTIDE SEQUENCE [LARGE SCALE GENOMIC DNA]</scope>
    <source>
        <strain evidence="3 4">cv. Gransden 2004</strain>
    </source>
</reference>
<evidence type="ECO:0000256" key="1">
    <source>
        <dbReference type="SAM" id="Phobius"/>
    </source>
</evidence>
<keyword evidence="1" id="KW-1133">Transmembrane helix</keyword>
<keyword evidence="4" id="KW-1185">Reference proteome</keyword>